<keyword evidence="1" id="KW-0812">Transmembrane</keyword>
<reference evidence="2 3" key="1">
    <citation type="journal article" date="2021" name="Front. Microbiol.">
        <title>Comprehensive Comparative Genomics and Phenotyping of Methylobacterium Species.</title>
        <authorList>
            <person name="Alessa O."/>
            <person name="Ogura Y."/>
            <person name="Fujitani Y."/>
            <person name="Takami H."/>
            <person name="Hayashi T."/>
            <person name="Sahin N."/>
            <person name="Tani A."/>
        </authorList>
    </citation>
    <scope>NUCLEOTIDE SEQUENCE [LARGE SCALE GENOMIC DNA]</scope>
    <source>
        <strain evidence="2 3">DSM 23679</strain>
    </source>
</reference>
<gene>
    <name evidence="2" type="ORF">AFCDBAGC_2470</name>
</gene>
<comment type="caution">
    <text evidence="2">The sequence shown here is derived from an EMBL/GenBank/DDBJ whole genome shotgun (WGS) entry which is preliminary data.</text>
</comment>
<accession>A0ABQ4QH99</accession>
<name>A0ABQ4QH99_9HYPH</name>
<evidence type="ECO:0000256" key="1">
    <source>
        <dbReference type="SAM" id="Phobius"/>
    </source>
</evidence>
<keyword evidence="1" id="KW-0472">Membrane</keyword>
<evidence type="ECO:0000313" key="3">
    <source>
        <dbReference type="Proteomes" id="UP001055117"/>
    </source>
</evidence>
<keyword evidence="3" id="KW-1185">Reference proteome</keyword>
<sequence>MNDSSSSQLYLGENPRTVPIPKAVARAYLWLVGAGTLFGVIGFAVASQSSLDAARVAGADGGYAATLVSAMSVTQGRRLP</sequence>
<dbReference type="Proteomes" id="UP001055117">
    <property type="component" value="Unassembled WGS sequence"/>
</dbReference>
<dbReference type="EMBL" id="BPQG01000036">
    <property type="protein sequence ID" value="GJD44603.1"/>
    <property type="molecule type" value="Genomic_DNA"/>
</dbReference>
<dbReference type="RefSeq" id="WP_147753443.1">
    <property type="nucleotide sequence ID" value="NZ_BPQG01000036.1"/>
</dbReference>
<keyword evidence="1" id="KW-1133">Transmembrane helix</keyword>
<organism evidence="2 3">
    <name type="scientific">Methylobacterium cerastii</name>
    <dbReference type="NCBI Taxonomy" id="932741"/>
    <lineage>
        <taxon>Bacteria</taxon>
        <taxon>Pseudomonadati</taxon>
        <taxon>Pseudomonadota</taxon>
        <taxon>Alphaproteobacteria</taxon>
        <taxon>Hyphomicrobiales</taxon>
        <taxon>Methylobacteriaceae</taxon>
        <taxon>Methylobacterium</taxon>
    </lineage>
</organism>
<evidence type="ECO:0000313" key="2">
    <source>
        <dbReference type="EMBL" id="GJD44603.1"/>
    </source>
</evidence>
<feature type="transmembrane region" description="Helical" evidence="1">
    <location>
        <begin position="27"/>
        <end position="46"/>
    </location>
</feature>
<proteinExistence type="predicted"/>
<protein>
    <submittedName>
        <fullName evidence="2">Uncharacterized protein</fullName>
    </submittedName>
</protein>